<protein>
    <submittedName>
        <fullName evidence="1">Uncharacterized protein</fullName>
    </submittedName>
</protein>
<comment type="caution">
    <text evidence="1">The sequence shown here is derived from an EMBL/GenBank/DDBJ whole genome shotgun (WGS) entry which is preliminary data.</text>
</comment>
<dbReference type="EMBL" id="JAOUSF010000003">
    <property type="protein sequence ID" value="MCU9613572.1"/>
    <property type="molecule type" value="Genomic_DNA"/>
</dbReference>
<evidence type="ECO:0000313" key="2">
    <source>
        <dbReference type="Proteomes" id="UP001209318"/>
    </source>
</evidence>
<dbReference type="Proteomes" id="UP001209318">
    <property type="component" value="Unassembled WGS sequence"/>
</dbReference>
<sequence>MNTKRLMRTMNVNKVMAMLPNQRKKSRNKWLFSLLGLGLAGGAVYSMSKGKSNNSNKAIQNIMKQITNKKIGSPTLANNS</sequence>
<dbReference type="RefSeq" id="WP_263072814.1">
    <property type="nucleotide sequence ID" value="NZ_JAOUSF010000003.1"/>
</dbReference>
<dbReference type="AlphaFoldDB" id="A0AAE3LN77"/>
<accession>A0AAE3LN77</accession>
<reference evidence="1" key="1">
    <citation type="submission" date="2022-10" db="EMBL/GenBank/DDBJ databases">
        <title>Description of Fervidibacillus gen. nov. in the family Fervidibacillaceae fam. nov. with two species, Fervidibacillus albus sp. nov., and Fervidibacillus halotolerans sp. nov., isolated from tidal flat sediments.</title>
        <authorList>
            <person name="Kwon K.K."/>
            <person name="Yang S.-H."/>
        </authorList>
    </citation>
    <scope>NUCLEOTIDE SEQUENCE</scope>
    <source>
        <strain evidence="1">JCM 19140</strain>
    </source>
</reference>
<gene>
    <name evidence="1" type="ORF">OEV98_08370</name>
</gene>
<keyword evidence="2" id="KW-1185">Reference proteome</keyword>
<proteinExistence type="predicted"/>
<name>A0AAE3LN77_9BACI</name>
<organism evidence="1 2">
    <name type="scientific">Perspicuibacillus lycopersici</name>
    <dbReference type="NCBI Taxonomy" id="1325689"/>
    <lineage>
        <taxon>Bacteria</taxon>
        <taxon>Bacillati</taxon>
        <taxon>Bacillota</taxon>
        <taxon>Bacilli</taxon>
        <taxon>Bacillales</taxon>
        <taxon>Bacillaceae</taxon>
        <taxon>Perspicuibacillus</taxon>
    </lineage>
</organism>
<evidence type="ECO:0000313" key="1">
    <source>
        <dbReference type="EMBL" id="MCU9613572.1"/>
    </source>
</evidence>